<feature type="transmembrane region" description="Helical" evidence="1">
    <location>
        <begin position="6"/>
        <end position="34"/>
    </location>
</feature>
<keyword evidence="3" id="KW-1185">Reference proteome</keyword>
<reference evidence="3" key="1">
    <citation type="submission" date="2020-06" db="EMBL/GenBank/DDBJ databases">
        <title>Thalassolituus marinus alknpb1M-1, a hydrocarbon-degrading bacterium isolated from the deep-sea overlying water using an in-situ strategy from the South China Sea basin.</title>
        <authorList>
            <person name="Dong C."/>
            <person name="Chen Y."/>
            <person name="Shao Z."/>
        </authorList>
    </citation>
    <scope>NUCLEOTIDE SEQUENCE [LARGE SCALE GENOMIC DNA]</scope>
    <source>
        <strain evidence="3">alknpb1M-1</strain>
    </source>
</reference>
<evidence type="ECO:0000313" key="2">
    <source>
        <dbReference type="EMBL" id="UXD88959.1"/>
    </source>
</evidence>
<evidence type="ECO:0000256" key="1">
    <source>
        <dbReference type="SAM" id="Phobius"/>
    </source>
</evidence>
<keyword evidence="1" id="KW-0472">Membrane</keyword>
<dbReference type="Proteomes" id="UP001065322">
    <property type="component" value="Chromosome"/>
</dbReference>
<keyword evidence="1" id="KW-0812">Transmembrane</keyword>
<sequence length="174" mass="18842">MFGKFLFVLVNTAMAAIAFPDYFYLGLIYSLLILRLFRSGSQKSQSFAQNFRHRLAAGSIARGRGHFSSTSGAAAMMAENAENSWDDCSINATDDEHFARSNYSDPFESTIDINPATGLTMMDGISGIDVGGNLYGCSGSDSWDSGISDMDHSWSSDSIGMDDSWSGSSGMDDW</sequence>
<organism evidence="2 3">
    <name type="scientific">Thalassolituus hydrocarboniclasticus</name>
    <dbReference type="NCBI Taxonomy" id="2742796"/>
    <lineage>
        <taxon>Bacteria</taxon>
        <taxon>Pseudomonadati</taxon>
        <taxon>Pseudomonadota</taxon>
        <taxon>Gammaproteobacteria</taxon>
        <taxon>Oceanospirillales</taxon>
        <taxon>Oceanospirillaceae</taxon>
        <taxon>Thalassolituus</taxon>
    </lineage>
</organism>
<gene>
    <name evidence="2" type="ORF">HUF19_16590</name>
</gene>
<dbReference type="RefSeq" id="WP_260997640.1">
    <property type="nucleotide sequence ID" value="NZ_CP054475.1"/>
</dbReference>
<accession>A0ABY6AGH6</accession>
<protein>
    <submittedName>
        <fullName evidence="2">Uncharacterized protein</fullName>
    </submittedName>
</protein>
<evidence type="ECO:0000313" key="3">
    <source>
        <dbReference type="Proteomes" id="UP001065322"/>
    </source>
</evidence>
<name>A0ABY6AGH6_9GAMM</name>
<keyword evidence="1" id="KW-1133">Transmembrane helix</keyword>
<dbReference type="EMBL" id="CP054475">
    <property type="protein sequence ID" value="UXD88959.1"/>
    <property type="molecule type" value="Genomic_DNA"/>
</dbReference>
<proteinExistence type="predicted"/>